<sequence length="264" mass="29715">MTTLPPDEGLPQRLRAEAFIREGEQRVARTWFRSLTRWMDRVRPAVVQGDTIDPARVSDHQGFWTEQVDVEVMPVVDGILQRAARRVRRQGVPQDDAWVSTYLNEAGNRLVRLPDEVYGLIVAELERGLREQESVPDIAARVSTVLTATGSERWPNRAVTVARTETLVAVNAGVYRSAQLEAEQRGDPAPFKQWVATADPRTRDTHREADKQRTLLTEPFRVGGAQLLFPGDPTGPANEVINCRCSLFPVVLGEEIDWTDRQDP</sequence>
<accession>A0ABV3CIX3</accession>
<dbReference type="InterPro" id="IPR006528">
    <property type="entry name" value="Phage_head_morphogenesis_dom"/>
</dbReference>
<name>A0ABV3CIX3_9ACTN</name>
<dbReference type="RefSeq" id="WP_358477241.1">
    <property type="nucleotide sequence ID" value="NZ_JBEZAE010000029.1"/>
</dbReference>
<dbReference type="Pfam" id="PF04233">
    <property type="entry name" value="Phage_Mu_F"/>
    <property type="match status" value="1"/>
</dbReference>
<organism evidence="2 3">
    <name type="scientific">Streptomyces narbonensis</name>
    <dbReference type="NCBI Taxonomy" id="67333"/>
    <lineage>
        <taxon>Bacteria</taxon>
        <taxon>Bacillati</taxon>
        <taxon>Actinomycetota</taxon>
        <taxon>Actinomycetes</taxon>
        <taxon>Kitasatosporales</taxon>
        <taxon>Streptomycetaceae</taxon>
        <taxon>Streptomyces</taxon>
    </lineage>
</organism>
<evidence type="ECO:0000313" key="3">
    <source>
        <dbReference type="Proteomes" id="UP001551329"/>
    </source>
</evidence>
<proteinExistence type="predicted"/>
<dbReference type="Proteomes" id="UP001551329">
    <property type="component" value="Unassembled WGS sequence"/>
</dbReference>
<comment type="caution">
    <text evidence="2">The sequence shown here is derived from an EMBL/GenBank/DDBJ whole genome shotgun (WGS) entry which is preliminary data.</text>
</comment>
<feature type="domain" description="Phage head morphogenesis" evidence="1">
    <location>
        <begin position="125"/>
        <end position="247"/>
    </location>
</feature>
<evidence type="ECO:0000313" key="2">
    <source>
        <dbReference type="EMBL" id="MEU7074724.1"/>
    </source>
</evidence>
<gene>
    <name evidence="2" type="ORF">AB0A88_31990</name>
</gene>
<protein>
    <submittedName>
        <fullName evidence="2">Phage minor head protein</fullName>
    </submittedName>
</protein>
<keyword evidence="3" id="KW-1185">Reference proteome</keyword>
<reference evidence="2 3" key="1">
    <citation type="submission" date="2024-06" db="EMBL/GenBank/DDBJ databases">
        <title>The Natural Products Discovery Center: Release of the First 8490 Sequenced Strains for Exploring Actinobacteria Biosynthetic Diversity.</title>
        <authorList>
            <person name="Kalkreuter E."/>
            <person name="Kautsar S.A."/>
            <person name="Yang D."/>
            <person name="Bader C.D."/>
            <person name="Teijaro C.N."/>
            <person name="Fluegel L."/>
            <person name="Davis C.M."/>
            <person name="Simpson J.R."/>
            <person name="Lauterbach L."/>
            <person name="Steele A.D."/>
            <person name="Gui C."/>
            <person name="Meng S."/>
            <person name="Li G."/>
            <person name="Viehrig K."/>
            <person name="Ye F."/>
            <person name="Su P."/>
            <person name="Kiefer A.F."/>
            <person name="Nichols A."/>
            <person name="Cepeda A.J."/>
            <person name="Yan W."/>
            <person name="Fan B."/>
            <person name="Jiang Y."/>
            <person name="Adhikari A."/>
            <person name="Zheng C.-J."/>
            <person name="Schuster L."/>
            <person name="Cowan T.M."/>
            <person name="Smanski M.J."/>
            <person name="Chevrette M.G."/>
            <person name="De Carvalho L.P.S."/>
            <person name="Shen B."/>
        </authorList>
    </citation>
    <scope>NUCLEOTIDE SEQUENCE [LARGE SCALE GENOMIC DNA]</scope>
    <source>
        <strain evidence="2 3">NPDC045974</strain>
    </source>
</reference>
<dbReference type="EMBL" id="JBEZAE010000029">
    <property type="protein sequence ID" value="MEU7074724.1"/>
    <property type="molecule type" value="Genomic_DNA"/>
</dbReference>
<evidence type="ECO:0000259" key="1">
    <source>
        <dbReference type="Pfam" id="PF04233"/>
    </source>
</evidence>